<dbReference type="Proteomes" id="UP001310594">
    <property type="component" value="Unassembled WGS sequence"/>
</dbReference>
<protein>
    <recommendedName>
        <fullName evidence="3">BTB domain-containing protein</fullName>
    </recommendedName>
</protein>
<dbReference type="EMBL" id="JAVRQU010000005">
    <property type="protein sequence ID" value="KAK5702599.1"/>
    <property type="molecule type" value="Genomic_DNA"/>
</dbReference>
<accession>A0AAN8A2V4</accession>
<sequence>MSDAHEDENEWSGSAQALAVSLQTDRLVDIYVGEITTESRPYRVQQVVLEKLSEYFVVALKRETFSEGPSGRLHFPDDDVDVWQVLLQWAIQRDVPHWEGIDEEIRISLLIRCWVTGDKYALHDFQNEIMLEALMCFCGPVEDEDVYLGVKLTAPGSAFRCLMAEEMVFKVYTEKEVEFTDLNKLDGTMFMGDFLSAKQILDEDNGAFSTRARFGTQAEAHIGTGPGGVWKKFMVGDRVPQRAWRWETGWNAWCF</sequence>
<reference evidence="1" key="1">
    <citation type="submission" date="2023-08" db="EMBL/GenBank/DDBJ databases">
        <title>Black Yeasts Isolated from many extreme environments.</title>
        <authorList>
            <person name="Coleine C."/>
            <person name="Stajich J.E."/>
            <person name="Selbmann L."/>
        </authorList>
    </citation>
    <scope>NUCLEOTIDE SEQUENCE</scope>
    <source>
        <strain evidence="1">CCFEE 5810</strain>
    </source>
</reference>
<dbReference type="AlphaFoldDB" id="A0AAN8A2V4"/>
<gene>
    <name evidence="1" type="ORF">LTR97_003544</name>
</gene>
<dbReference type="Gene3D" id="3.30.710.10">
    <property type="entry name" value="Potassium Channel Kv1.1, Chain A"/>
    <property type="match status" value="1"/>
</dbReference>
<name>A0AAN8A2V4_9PEZI</name>
<dbReference type="InterPro" id="IPR011333">
    <property type="entry name" value="SKP1/BTB/POZ_sf"/>
</dbReference>
<organism evidence="1 2">
    <name type="scientific">Elasticomyces elasticus</name>
    <dbReference type="NCBI Taxonomy" id="574655"/>
    <lineage>
        <taxon>Eukaryota</taxon>
        <taxon>Fungi</taxon>
        <taxon>Dikarya</taxon>
        <taxon>Ascomycota</taxon>
        <taxon>Pezizomycotina</taxon>
        <taxon>Dothideomycetes</taxon>
        <taxon>Dothideomycetidae</taxon>
        <taxon>Mycosphaerellales</taxon>
        <taxon>Teratosphaeriaceae</taxon>
        <taxon>Elasticomyces</taxon>
    </lineage>
</organism>
<evidence type="ECO:0000313" key="2">
    <source>
        <dbReference type="Proteomes" id="UP001310594"/>
    </source>
</evidence>
<comment type="caution">
    <text evidence="1">The sequence shown here is derived from an EMBL/GenBank/DDBJ whole genome shotgun (WGS) entry which is preliminary data.</text>
</comment>
<evidence type="ECO:0008006" key="3">
    <source>
        <dbReference type="Google" id="ProtNLM"/>
    </source>
</evidence>
<proteinExistence type="predicted"/>
<evidence type="ECO:0000313" key="1">
    <source>
        <dbReference type="EMBL" id="KAK5702599.1"/>
    </source>
</evidence>